<protein>
    <submittedName>
        <fullName evidence="3">Testicular haploid expressed gene protein-like isoform X2</fullName>
    </submittedName>
</protein>
<feature type="region of interest" description="Disordered" evidence="2">
    <location>
        <begin position="234"/>
        <end position="298"/>
    </location>
</feature>
<dbReference type="InterPro" id="IPR006623">
    <property type="entry name" value="THEG"/>
</dbReference>
<evidence type="ECO:0000313" key="4">
    <source>
        <dbReference type="Proteomes" id="UP001165289"/>
    </source>
</evidence>
<accession>A0AAV7JCT1</accession>
<dbReference type="PANTHER" id="PTHR15901:SF16">
    <property type="entry name" value="TESTICULAR HAPLOID EXPRESSED GENE PROTEIN"/>
    <property type="match status" value="1"/>
</dbReference>
<dbReference type="SMART" id="SM00705">
    <property type="entry name" value="THEG"/>
    <property type="match status" value="7"/>
</dbReference>
<feature type="compositionally biased region" description="Basic residues" evidence="2">
    <location>
        <begin position="60"/>
        <end position="72"/>
    </location>
</feature>
<feature type="compositionally biased region" description="Polar residues" evidence="2">
    <location>
        <begin position="22"/>
        <end position="52"/>
    </location>
</feature>
<keyword evidence="4" id="KW-1185">Reference proteome</keyword>
<dbReference type="InterPro" id="IPR042401">
    <property type="entry name" value="SPMAP2-like"/>
</dbReference>
<feature type="region of interest" description="Disordered" evidence="2">
    <location>
        <begin position="1"/>
        <end position="75"/>
    </location>
</feature>
<reference evidence="3 4" key="1">
    <citation type="journal article" date="2023" name="BMC Biol.">
        <title>The compact genome of the sponge Oopsacas minuta (Hexactinellida) is lacking key metazoan core genes.</title>
        <authorList>
            <person name="Santini S."/>
            <person name="Schenkelaars Q."/>
            <person name="Jourda C."/>
            <person name="Duchesne M."/>
            <person name="Belahbib H."/>
            <person name="Rocher C."/>
            <person name="Selva M."/>
            <person name="Riesgo A."/>
            <person name="Vervoort M."/>
            <person name="Leys S.P."/>
            <person name="Kodjabachian L."/>
            <person name="Le Bivic A."/>
            <person name="Borchiellini C."/>
            <person name="Claverie J.M."/>
            <person name="Renard E."/>
        </authorList>
    </citation>
    <scope>NUCLEOTIDE SEQUENCE [LARGE SCALE GENOMIC DNA]</scope>
    <source>
        <strain evidence="3">SPO-2</strain>
    </source>
</reference>
<dbReference type="Proteomes" id="UP001165289">
    <property type="component" value="Unassembled WGS sequence"/>
</dbReference>
<evidence type="ECO:0000313" key="3">
    <source>
        <dbReference type="EMBL" id="KAI6646493.1"/>
    </source>
</evidence>
<dbReference type="Pfam" id="PF14912">
    <property type="entry name" value="THEG"/>
    <property type="match status" value="4"/>
</dbReference>
<dbReference type="AlphaFoldDB" id="A0AAV7JCT1"/>
<dbReference type="PANTHER" id="PTHR15901">
    <property type="entry name" value="TESTICULAR HAPLOID EXPRESSED GENE PROTEIN"/>
    <property type="match status" value="1"/>
</dbReference>
<gene>
    <name evidence="3" type="ORF">LOD99_12614</name>
</gene>
<evidence type="ECO:0000256" key="2">
    <source>
        <dbReference type="SAM" id="MobiDB-lite"/>
    </source>
</evidence>
<feature type="compositionally biased region" description="Basic and acidic residues" evidence="2">
    <location>
        <begin position="250"/>
        <end position="267"/>
    </location>
</feature>
<name>A0AAV7JCT1_9METZ</name>
<sequence>MPSSVSDDTMGVKQSHKRSESDGSITDNLNKPNSASKTAPHTRSNKSRQLAFSSVEAHRTHLPHTHHVRRIKSSPAPTRFLTLSLPKQTKSTWETSFWPELRWGNQEPIRPISRYALIANPSSRVESLALAKKSFRMETEHISEHAFSCGRSSPIWEVGDAALMARPTDRLLRLAQHKEPPQDFIDTMDRPNNAFSCGRSSPIWQVCDNARTAKVRPHTARLASAKGTHYDYKEPRSVQSAVSTAAKMHSSSERTEELSKPKHRYPEQVRSPQWDVSEVAKSANASSRTIDLSKSKSLSDRYQPSRDVAWFVSQASLYAVASNRLEELAKPIKRETMDHLQFNPDAFKVSTNALKGKPSKRLEELSEPLERLKM</sequence>
<keyword evidence="1" id="KW-0677">Repeat</keyword>
<organism evidence="3 4">
    <name type="scientific">Oopsacas minuta</name>
    <dbReference type="NCBI Taxonomy" id="111878"/>
    <lineage>
        <taxon>Eukaryota</taxon>
        <taxon>Metazoa</taxon>
        <taxon>Porifera</taxon>
        <taxon>Hexactinellida</taxon>
        <taxon>Hexasterophora</taxon>
        <taxon>Lyssacinosida</taxon>
        <taxon>Leucopsacidae</taxon>
        <taxon>Oopsacas</taxon>
    </lineage>
</organism>
<comment type="caution">
    <text evidence="3">The sequence shown here is derived from an EMBL/GenBank/DDBJ whole genome shotgun (WGS) entry which is preliminary data.</text>
</comment>
<dbReference type="EMBL" id="JAKMXF010000354">
    <property type="protein sequence ID" value="KAI6646493.1"/>
    <property type="molecule type" value="Genomic_DNA"/>
</dbReference>
<evidence type="ECO:0000256" key="1">
    <source>
        <dbReference type="ARBA" id="ARBA00022737"/>
    </source>
</evidence>
<proteinExistence type="predicted"/>